<evidence type="ECO:0000256" key="1">
    <source>
        <dbReference type="SAM" id="MobiDB-lite"/>
    </source>
</evidence>
<evidence type="ECO:0000313" key="2">
    <source>
        <dbReference type="EMBL" id="KAI0294492.1"/>
    </source>
</evidence>
<evidence type="ECO:0000313" key="3">
    <source>
        <dbReference type="Proteomes" id="UP001203297"/>
    </source>
</evidence>
<dbReference type="AlphaFoldDB" id="A0AAD4LZY4"/>
<reference evidence="2" key="1">
    <citation type="journal article" date="2022" name="New Phytol.">
        <title>Evolutionary transition to the ectomycorrhizal habit in the genomes of a hyperdiverse lineage of mushroom-forming fungi.</title>
        <authorList>
            <person name="Looney B."/>
            <person name="Miyauchi S."/>
            <person name="Morin E."/>
            <person name="Drula E."/>
            <person name="Courty P.E."/>
            <person name="Kohler A."/>
            <person name="Kuo A."/>
            <person name="LaButti K."/>
            <person name="Pangilinan J."/>
            <person name="Lipzen A."/>
            <person name="Riley R."/>
            <person name="Andreopoulos W."/>
            <person name="He G."/>
            <person name="Johnson J."/>
            <person name="Nolan M."/>
            <person name="Tritt A."/>
            <person name="Barry K.W."/>
            <person name="Grigoriev I.V."/>
            <person name="Nagy L.G."/>
            <person name="Hibbett D."/>
            <person name="Henrissat B."/>
            <person name="Matheny P.B."/>
            <person name="Labbe J."/>
            <person name="Martin F.M."/>
        </authorList>
    </citation>
    <scope>NUCLEOTIDE SEQUENCE</scope>
    <source>
        <strain evidence="2">BPL690</strain>
    </source>
</reference>
<dbReference type="Proteomes" id="UP001203297">
    <property type="component" value="Unassembled WGS sequence"/>
</dbReference>
<protein>
    <submittedName>
        <fullName evidence="2">Uncharacterized protein</fullName>
    </submittedName>
</protein>
<feature type="region of interest" description="Disordered" evidence="1">
    <location>
        <begin position="1"/>
        <end position="26"/>
    </location>
</feature>
<proteinExistence type="predicted"/>
<accession>A0AAD4LZY4</accession>
<sequence>MVQQIPSIIKREKKKKGEGRRSSNDYVDHREEASIIDRWMIQVNNSPTSLSVTHRKKKDNSLSFVERALTCHVMFTLLLPWHFRKNIEGGGGTIPPRSITEIIETWHTSVSTSFFFFRGGWWWWLGWLRFPGWDWVCMAYHLISRIIGVRVLPSSIATRRQDVCARVSACWSFFDLETIERERGW</sequence>
<organism evidence="2 3">
    <name type="scientific">Multifurca ochricompacta</name>
    <dbReference type="NCBI Taxonomy" id="376703"/>
    <lineage>
        <taxon>Eukaryota</taxon>
        <taxon>Fungi</taxon>
        <taxon>Dikarya</taxon>
        <taxon>Basidiomycota</taxon>
        <taxon>Agaricomycotina</taxon>
        <taxon>Agaricomycetes</taxon>
        <taxon>Russulales</taxon>
        <taxon>Russulaceae</taxon>
        <taxon>Multifurca</taxon>
    </lineage>
</organism>
<name>A0AAD4LZY4_9AGAM</name>
<dbReference type="EMBL" id="WTXG01000073">
    <property type="protein sequence ID" value="KAI0294492.1"/>
    <property type="molecule type" value="Genomic_DNA"/>
</dbReference>
<keyword evidence="3" id="KW-1185">Reference proteome</keyword>
<gene>
    <name evidence="2" type="ORF">B0F90DRAFT_1283807</name>
</gene>
<comment type="caution">
    <text evidence="2">The sequence shown here is derived from an EMBL/GenBank/DDBJ whole genome shotgun (WGS) entry which is preliminary data.</text>
</comment>